<organism evidence="2 3">
    <name type="scientific">Paramesorhizobium deserti</name>
    <dbReference type="NCBI Taxonomy" id="1494590"/>
    <lineage>
        <taxon>Bacteria</taxon>
        <taxon>Pseudomonadati</taxon>
        <taxon>Pseudomonadota</taxon>
        <taxon>Alphaproteobacteria</taxon>
        <taxon>Hyphomicrobiales</taxon>
        <taxon>Phyllobacteriaceae</taxon>
        <taxon>Paramesorhizobium</taxon>
    </lineage>
</organism>
<dbReference type="EMBL" id="LNTU01000001">
    <property type="protein sequence ID" value="KXF79465.1"/>
    <property type="molecule type" value="Genomic_DNA"/>
</dbReference>
<dbReference type="Pfam" id="PF07076">
    <property type="entry name" value="DUF1344"/>
    <property type="match status" value="1"/>
</dbReference>
<proteinExistence type="predicted"/>
<comment type="caution">
    <text evidence="2">The sequence shown here is derived from an EMBL/GenBank/DDBJ whole genome shotgun (WGS) entry which is preliminary data.</text>
</comment>
<evidence type="ECO:0008006" key="4">
    <source>
        <dbReference type="Google" id="ProtNLM"/>
    </source>
</evidence>
<feature type="chain" id="PRO_5007465556" description="DUF1344 domain-containing protein" evidence="1">
    <location>
        <begin position="22"/>
        <end position="86"/>
    </location>
</feature>
<accession>A0A135I204</accession>
<dbReference type="AlphaFoldDB" id="A0A135I204"/>
<evidence type="ECO:0000313" key="2">
    <source>
        <dbReference type="EMBL" id="KXF79465.1"/>
    </source>
</evidence>
<protein>
    <recommendedName>
        <fullName evidence="4">DUF1344 domain-containing protein</fullName>
    </recommendedName>
</protein>
<keyword evidence="1" id="KW-0732">Signal</keyword>
<dbReference type="Proteomes" id="UP000070107">
    <property type="component" value="Unassembled WGS sequence"/>
</dbReference>
<feature type="signal peptide" evidence="1">
    <location>
        <begin position="1"/>
        <end position="21"/>
    </location>
</feature>
<dbReference type="InterPro" id="IPR009780">
    <property type="entry name" value="DUF1344"/>
</dbReference>
<reference evidence="2 3" key="1">
    <citation type="submission" date="2015-11" db="EMBL/GenBank/DDBJ databases">
        <title>Draft genome sequence of Paramesorhizobium deserti A-3-E, a strain highly resistant to diverse beta-lactam antibiotics.</title>
        <authorList>
            <person name="Lv R."/>
            <person name="Yang X."/>
            <person name="Fang N."/>
            <person name="Guo J."/>
            <person name="Luo X."/>
            <person name="Peng F."/>
            <person name="Yang R."/>
            <person name="Cui Y."/>
            <person name="Fang C."/>
            <person name="Song Y."/>
        </authorList>
    </citation>
    <scope>NUCLEOTIDE SEQUENCE [LARGE SCALE GENOMIC DNA]</scope>
    <source>
        <strain evidence="2 3">A-3-E</strain>
    </source>
</reference>
<name>A0A135I204_9HYPH</name>
<dbReference type="OrthoDB" id="7872012at2"/>
<dbReference type="STRING" id="1494590.ATN84_00885"/>
<gene>
    <name evidence="2" type="ORF">ATN84_00885</name>
</gene>
<dbReference type="RefSeq" id="WP_068880802.1">
    <property type="nucleotide sequence ID" value="NZ_LNTU01000001.1"/>
</dbReference>
<keyword evidence="3" id="KW-1185">Reference proteome</keyword>
<evidence type="ECO:0000313" key="3">
    <source>
        <dbReference type="Proteomes" id="UP000070107"/>
    </source>
</evidence>
<sequence length="86" mass="9530">MRILITLLFVLGSLFSTVAMADDAEGKIVSIDEDSDTITLDDGKAYKLPGEFDYSAINEGMKVMLSYDVVDQDRFITNIEEAEDAE</sequence>
<evidence type="ECO:0000256" key="1">
    <source>
        <dbReference type="SAM" id="SignalP"/>
    </source>
</evidence>